<keyword evidence="1" id="KW-0966">Cell projection</keyword>
<proteinExistence type="predicted"/>
<dbReference type="PATRIC" id="fig|1675527.3.peg.4397"/>
<dbReference type="SUPFAM" id="SSF158837">
    <property type="entry name" value="AGR C 984p-like"/>
    <property type="match status" value="1"/>
</dbReference>
<dbReference type="OrthoDB" id="7824597at2"/>
<dbReference type="InterPro" id="IPR010626">
    <property type="entry name" value="DUF1217"/>
</dbReference>
<evidence type="ECO:0000313" key="1">
    <source>
        <dbReference type="EMBL" id="KMW59216.1"/>
    </source>
</evidence>
<dbReference type="STRING" id="1675527.AIOL_004197"/>
<name>A0A0J9E9B0_9RHOB</name>
<sequence>MTYQPVVPLSGFAGWTFLQRTRESQQEAFENSQLIQRNTTYFEENIGEIKTAEALVDDRRLLEVALGAFGLDEDINNKFFIQKILEDGTLDPDSLGNRLSDKRYFAMAEAFGFGDFPIPNTELSDFPQEITSLYKERQFEVAVGNADTNMRLALSLDRELDTLLEESTTDDGRWFLVMGQPPVRQVFETALGLPSSFGSLDIDLQLTGFRDAASQRFGDAEVSQFADPEKREELIRLFLVRSEIAAGTASITGASAALTLLQNANIGGGLFG</sequence>
<keyword evidence="1" id="KW-0282">Flagellum</keyword>
<comment type="caution">
    <text evidence="1">The sequence shown here is derived from an EMBL/GenBank/DDBJ whole genome shotgun (WGS) entry which is preliminary data.</text>
</comment>
<accession>A0A0J9E9B0</accession>
<dbReference type="InterPro" id="IPR023157">
    <property type="entry name" value="AGR-C-984p-like_sf"/>
</dbReference>
<dbReference type="EMBL" id="LFTY01000002">
    <property type="protein sequence ID" value="KMW59216.1"/>
    <property type="molecule type" value="Genomic_DNA"/>
</dbReference>
<dbReference type="Pfam" id="PF06748">
    <property type="entry name" value="DUF1217"/>
    <property type="match status" value="1"/>
</dbReference>
<evidence type="ECO:0000313" key="2">
    <source>
        <dbReference type="Proteomes" id="UP000037178"/>
    </source>
</evidence>
<organism evidence="1 2">
    <name type="scientific">Candidatus Rhodobacter oscarellae</name>
    <dbReference type="NCBI Taxonomy" id="1675527"/>
    <lineage>
        <taxon>Bacteria</taxon>
        <taxon>Pseudomonadati</taxon>
        <taxon>Pseudomonadota</taxon>
        <taxon>Alphaproteobacteria</taxon>
        <taxon>Rhodobacterales</taxon>
        <taxon>Rhodobacter group</taxon>
        <taxon>Rhodobacter</taxon>
    </lineage>
</organism>
<dbReference type="Gene3D" id="1.10.3700.10">
    <property type="entry name" value="AGR C 984p-like"/>
    <property type="match status" value="1"/>
</dbReference>
<keyword evidence="2" id="KW-1185">Reference proteome</keyword>
<reference evidence="1 2" key="1">
    <citation type="submission" date="2015-06" db="EMBL/GenBank/DDBJ databases">
        <title>Draft genome sequence of an Alphaproteobacteria species associated to the Mediterranean sponge Oscarella lobularis.</title>
        <authorList>
            <person name="Jourda C."/>
            <person name="Santini S."/>
            <person name="Claverie J.-M."/>
        </authorList>
    </citation>
    <scope>NUCLEOTIDE SEQUENCE [LARGE SCALE GENOMIC DNA]</scope>
    <source>
        <strain evidence="1">IGS</strain>
    </source>
</reference>
<protein>
    <submittedName>
        <fullName evidence="1">Flagellar basal-body rod protein FlgF</fullName>
    </submittedName>
</protein>
<dbReference type="AlphaFoldDB" id="A0A0J9E9B0"/>
<dbReference type="RefSeq" id="WP_049644726.1">
    <property type="nucleotide sequence ID" value="NZ_LFTY01000002.1"/>
</dbReference>
<gene>
    <name evidence="1" type="ORF">AIOL_004197</name>
</gene>
<keyword evidence="1" id="KW-0969">Cilium</keyword>
<dbReference type="Proteomes" id="UP000037178">
    <property type="component" value="Unassembled WGS sequence"/>
</dbReference>